<sequence>MNHLIQSSTDFCAFIFNRSGAAEDTHDVSRFGTFGISGIPHTRLTVSKTKKRQPHWAIIFIFELMEIKTLMVTATATSICSPFESLRPHIGSWRPNSSPAPQSISCDCGQDFCEIASRISFLRAATVLSVGIVVCSDTGQSGTTDTGALTVIYVVRSTRNGALSIIVCAEHESRGDEDCGREQHDWNLIRGLGERAEFAVTGRLFLLDKVLRIQSGSFSSRSKGPRQSSIMALLVKFVSRTLFSFADDGVISCQSRGIGRMALDPDIQFGWLPTLLVSRKDHLLVYVEENIFSSPLYRFSMRLSALFCLSLISSAYGAIGPNANLHIVNQNISPDGFARSAVLAGSTSTNAAFPGPLIRGNKGNQFNLNVIDSLTDNTMLRATSIHWHGLFQAGSSWADGPVGITQCPISPGHSFLYRFNVPDQAGTFWYHSHLSTQYCDGLRGVLVVYDPADPHKSRYDVDNDDTVITLADWYHTPAPSAGLVPTPDATLINGLGRYASGPTSPLAVIGVVRNRRYRFRLVSMSCDPNFTFSIDGHNMTIIEVDGVNAQPLTVDSIQIFAGQRYSFVLNANQPVANYWVRAEPNVGTTGFSGGVNSAILRYQGAPVTDPTTTQTASVIPMLETNLHPLLNPAAPGLPTPGGVDVAINLAMAFDFTSLTFQINGATFVPPTVPVLLQIISGAMTAPSLLPAGSVYVLPPNKVVELTIPGGSVGSPHPFHLHGHTFSVVRSAGSSTYNYVDPVQRDVVSAGLTDDNVTIRFVTDNPGPWILHCHIDWHFEIGLAVVFAEDTGVINTMDPPPSWDDLCPIYDAMDPADL</sequence>
<dbReference type="Pfam" id="PF07732">
    <property type="entry name" value="Cu-oxidase_3"/>
    <property type="match status" value="1"/>
</dbReference>
<dbReference type="AlphaFoldDB" id="A0A369K1A7"/>
<dbReference type="Pfam" id="PF07731">
    <property type="entry name" value="Cu-oxidase_2"/>
    <property type="match status" value="1"/>
</dbReference>
<dbReference type="PROSITE" id="PS00080">
    <property type="entry name" value="MULTICOPPER_OXIDASE2"/>
    <property type="match status" value="1"/>
</dbReference>
<evidence type="ECO:0000256" key="1">
    <source>
        <dbReference type="ARBA" id="ARBA00000349"/>
    </source>
</evidence>
<keyword evidence="7" id="KW-0479">Metal-binding</keyword>
<keyword evidence="13" id="KW-0439">Lignin degradation</keyword>
<evidence type="ECO:0000256" key="8">
    <source>
        <dbReference type="ARBA" id="ARBA00022737"/>
    </source>
</evidence>
<dbReference type="OrthoDB" id="2121828at2759"/>
<dbReference type="SUPFAM" id="SSF49503">
    <property type="entry name" value="Cupredoxins"/>
    <property type="match status" value="3"/>
</dbReference>
<keyword evidence="18" id="KW-1185">Reference proteome</keyword>
<comment type="catalytic activity">
    <reaction evidence="1">
        <text>4 hydroquinone + O2 = 4 benzosemiquinone + 2 H2O</text>
        <dbReference type="Rhea" id="RHEA:11276"/>
        <dbReference type="ChEBI" id="CHEBI:15377"/>
        <dbReference type="ChEBI" id="CHEBI:15379"/>
        <dbReference type="ChEBI" id="CHEBI:17594"/>
        <dbReference type="ChEBI" id="CHEBI:17977"/>
        <dbReference type="EC" id="1.10.3.2"/>
    </reaction>
</comment>
<evidence type="ECO:0000256" key="11">
    <source>
        <dbReference type="ARBA" id="ARBA00023157"/>
    </source>
</evidence>
<gene>
    <name evidence="17" type="primary">LCC2_0</name>
    <name evidence="17" type="ORF">Hypma_003195</name>
</gene>
<evidence type="ECO:0000313" key="17">
    <source>
        <dbReference type="EMBL" id="RDB27748.1"/>
    </source>
</evidence>
<feature type="domain" description="Plastocyanin-like" evidence="16">
    <location>
        <begin position="347"/>
        <end position="452"/>
    </location>
</feature>
<comment type="similarity">
    <text evidence="4">Belongs to the multicopper oxidase family.</text>
</comment>
<dbReference type="GO" id="GO:0005576">
    <property type="term" value="C:extracellular region"/>
    <property type="evidence" value="ECO:0007669"/>
    <property type="project" value="UniProtKB-SubCell"/>
</dbReference>
<keyword evidence="12" id="KW-0325">Glycoprotein</keyword>
<dbReference type="GO" id="GO:0046274">
    <property type="term" value="P:lignin catabolic process"/>
    <property type="evidence" value="ECO:0007669"/>
    <property type="project" value="UniProtKB-KW"/>
</dbReference>
<evidence type="ECO:0000259" key="14">
    <source>
        <dbReference type="Pfam" id="PF00394"/>
    </source>
</evidence>
<keyword evidence="10" id="KW-0186">Copper</keyword>
<keyword evidence="6" id="KW-0964">Secreted</keyword>
<dbReference type="InterPro" id="IPR033138">
    <property type="entry name" value="Cu_oxidase_CS"/>
</dbReference>
<comment type="caution">
    <text evidence="17">The sequence shown here is derived from an EMBL/GenBank/DDBJ whole genome shotgun (WGS) entry which is preliminary data.</text>
</comment>
<dbReference type="InParanoid" id="A0A369K1A7"/>
<reference evidence="17" key="1">
    <citation type="submission" date="2018-04" db="EMBL/GenBank/DDBJ databases">
        <title>Whole genome sequencing of Hypsizygus marmoreus.</title>
        <authorList>
            <person name="Choi I.-G."/>
            <person name="Min B."/>
            <person name="Kim J.-G."/>
            <person name="Kim S."/>
            <person name="Oh Y.-L."/>
            <person name="Kong W.-S."/>
            <person name="Park H."/>
            <person name="Jeong J."/>
            <person name="Song E.-S."/>
        </authorList>
    </citation>
    <scope>NUCLEOTIDE SEQUENCE [LARGE SCALE GENOMIC DNA]</scope>
    <source>
        <strain evidence="17">51987-8</strain>
    </source>
</reference>
<dbReference type="InterPro" id="IPR001117">
    <property type="entry name" value="Cu-oxidase_2nd"/>
</dbReference>
<evidence type="ECO:0000256" key="7">
    <source>
        <dbReference type="ARBA" id="ARBA00022723"/>
    </source>
</evidence>
<dbReference type="GO" id="GO:0005507">
    <property type="term" value="F:copper ion binding"/>
    <property type="evidence" value="ECO:0007669"/>
    <property type="project" value="InterPro"/>
</dbReference>
<dbReference type="FunFam" id="2.60.40.420:FF:000045">
    <property type="entry name" value="Laccase 2"/>
    <property type="match status" value="1"/>
</dbReference>
<dbReference type="InterPro" id="IPR008972">
    <property type="entry name" value="Cupredoxin"/>
</dbReference>
<dbReference type="InterPro" id="IPR045087">
    <property type="entry name" value="Cu-oxidase_fam"/>
</dbReference>
<evidence type="ECO:0000256" key="10">
    <source>
        <dbReference type="ARBA" id="ARBA00023008"/>
    </source>
</evidence>
<evidence type="ECO:0000259" key="15">
    <source>
        <dbReference type="Pfam" id="PF07731"/>
    </source>
</evidence>
<dbReference type="GO" id="GO:0052716">
    <property type="term" value="F:hydroquinone:oxygen oxidoreductase activity"/>
    <property type="evidence" value="ECO:0007669"/>
    <property type="project" value="UniProtKB-EC"/>
</dbReference>
<evidence type="ECO:0000256" key="12">
    <source>
        <dbReference type="ARBA" id="ARBA00023180"/>
    </source>
</evidence>
<dbReference type="InterPro" id="IPR002355">
    <property type="entry name" value="Cu_oxidase_Cu_BS"/>
</dbReference>
<dbReference type="EC" id="1.10.3.2" evidence="5"/>
<dbReference type="Pfam" id="PF00394">
    <property type="entry name" value="Cu-oxidase"/>
    <property type="match status" value="1"/>
</dbReference>
<dbReference type="Gene3D" id="2.60.40.420">
    <property type="entry name" value="Cupredoxins - blue copper proteins"/>
    <property type="match status" value="3"/>
</dbReference>
<dbReference type="PROSITE" id="PS00079">
    <property type="entry name" value="MULTICOPPER_OXIDASE1"/>
    <property type="match status" value="2"/>
</dbReference>
<accession>A0A369K1A7</accession>
<evidence type="ECO:0000256" key="13">
    <source>
        <dbReference type="ARBA" id="ARBA00023185"/>
    </source>
</evidence>
<keyword evidence="9" id="KW-0560">Oxidoreductase</keyword>
<feature type="domain" description="Plastocyanin-like" evidence="14">
    <location>
        <begin position="464"/>
        <end position="605"/>
    </location>
</feature>
<dbReference type="CDD" id="cd13903">
    <property type="entry name" value="CuRO_3_Tv-LCC_like"/>
    <property type="match status" value="1"/>
</dbReference>
<dbReference type="Proteomes" id="UP000076154">
    <property type="component" value="Unassembled WGS sequence"/>
</dbReference>
<comment type="cofactor">
    <cofactor evidence="2">
        <name>Cu cation</name>
        <dbReference type="ChEBI" id="CHEBI:23378"/>
    </cofactor>
</comment>
<dbReference type="CDD" id="cd13882">
    <property type="entry name" value="CuRO_2_Tv-LCC_like"/>
    <property type="match status" value="1"/>
</dbReference>
<dbReference type="PANTHER" id="PTHR11709">
    <property type="entry name" value="MULTI-COPPER OXIDASE"/>
    <property type="match status" value="1"/>
</dbReference>
<evidence type="ECO:0000256" key="4">
    <source>
        <dbReference type="ARBA" id="ARBA00010609"/>
    </source>
</evidence>
<organism evidence="17 18">
    <name type="scientific">Hypsizygus marmoreus</name>
    <name type="common">White beech mushroom</name>
    <name type="synonym">Agaricus marmoreus</name>
    <dbReference type="NCBI Taxonomy" id="39966"/>
    <lineage>
        <taxon>Eukaryota</taxon>
        <taxon>Fungi</taxon>
        <taxon>Dikarya</taxon>
        <taxon>Basidiomycota</taxon>
        <taxon>Agaricomycotina</taxon>
        <taxon>Agaricomycetes</taxon>
        <taxon>Agaricomycetidae</taxon>
        <taxon>Agaricales</taxon>
        <taxon>Tricholomatineae</taxon>
        <taxon>Lyophyllaceae</taxon>
        <taxon>Hypsizygus</taxon>
    </lineage>
</organism>
<evidence type="ECO:0000259" key="16">
    <source>
        <dbReference type="Pfam" id="PF07732"/>
    </source>
</evidence>
<keyword evidence="11" id="KW-1015">Disulfide bond</keyword>
<dbReference type="PANTHER" id="PTHR11709:SF511">
    <property type="entry name" value="LACCASE"/>
    <property type="match status" value="1"/>
</dbReference>
<protein>
    <recommendedName>
        <fullName evidence="5">laccase</fullName>
        <ecNumber evidence="5">1.10.3.2</ecNumber>
    </recommendedName>
</protein>
<proteinExistence type="inferred from homology"/>
<dbReference type="CDD" id="cd13856">
    <property type="entry name" value="CuRO_1_Tv-LCC_like"/>
    <property type="match status" value="1"/>
</dbReference>
<dbReference type="InterPro" id="IPR011707">
    <property type="entry name" value="Cu-oxidase-like_N"/>
</dbReference>
<dbReference type="STRING" id="39966.A0A369K1A7"/>
<feature type="domain" description="Plastocyanin-like" evidence="15">
    <location>
        <begin position="668"/>
        <end position="790"/>
    </location>
</feature>
<evidence type="ECO:0000256" key="2">
    <source>
        <dbReference type="ARBA" id="ARBA00001935"/>
    </source>
</evidence>
<evidence type="ECO:0000256" key="9">
    <source>
        <dbReference type="ARBA" id="ARBA00023002"/>
    </source>
</evidence>
<evidence type="ECO:0000256" key="6">
    <source>
        <dbReference type="ARBA" id="ARBA00022525"/>
    </source>
</evidence>
<dbReference type="EMBL" id="LUEZ02000014">
    <property type="protein sequence ID" value="RDB27748.1"/>
    <property type="molecule type" value="Genomic_DNA"/>
</dbReference>
<keyword evidence="8" id="KW-0677">Repeat</keyword>
<dbReference type="InterPro" id="IPR011706">
    <property type="entry name" value="Cu-oxidase_C"/>
</dbReference>
<dbReference type="FunFam" id="2.60.40.420:FF:000112">
    <property type="entry name" value="Laccase B"/>
    <property type="match status" value="1"/>
</dbReference>
<evidence type="ECO:0000256" key="3">
    <source>
        <dbReference type="ARBA" id="ARBA00004613"/>
    </source>
</evidence>
<name>A0A369K1A7_HYPMA</name>
<evidence type="ECO:0000256" key="5">
    <source>
        <dbReference type="ARBA" id="ARBA00012297"/>
    </source>
</evidence>
<comment type="subcellular location">
    <subcellularLocation>
        <location evidence="3">Secreted</location>
    </subcellularLocation>
</comment>
<evidence type="ECO:0000313" key="18">
    <source>
        <dbReference type="Proteomes" id="UP000076154"/>
    </source>
</evidence>